<feature type="signal peptide" evidence="1">
    <location>
        <begin position="1"/>
        <end position="22"/>
    </location>
</feature>
<reference evidence="3 4" key="1">
    <citation type="submission" date="2019-03" db="EMBL/GenBank/DDBJ databases">
        <title>Genomic Encyclopedia of Type Strains, Phase IV (KMG-IV): sequencing the most valuable type-strain genomes for metagenomic binning, comparative biology and taxonomic classification.</title>
        <authorList>
            <person name="Goeker M."/>
        </authorList>
    </citation>
    <scope>NUCLEOTIDE SEQUENCE [LARGE SCALE GENOMIC DNA]</scope>
    <source>
        <strain evidence="3 4">DSM 28231</strain>
    </source>
</reference>
<name>A0A4R2N168_9PAST</name>
<evidence type="ECO:0000256" key="1">
    <source>
        <dbReference type="SAM" id="SignalP"/>
    </source>
</evidence>
<evidence type="ECO:0000313" key="3">
    <source>
        <dbReference type="EMBL" id="TCP13279.1"/>
    </source>
</evidence>
<dbReference type="InterPro" id="IPR008613">
    <property type="entry name" value="Excalibur_Ca-bd_domain"/>
</dbReference>
<dbReference type="RefSeq" id="WP_132022691.1">
    <property type="nucleotide sequence ID" value="NZ_CP016605.1"/>
</dbReference>
<dbReference type="Proteomes" id="UP000294841">
    <property type="component" value="Unassembled WGS sequence"/>
</dbReference>
<feature type="domain" description="Excalibur calcium-binding" evidence="2">
    <location>
        <begin position="23"/>
        <end position="58"/>
    </location>
</feature>
<protein>
    <submittedName>
        <fullName evidence="3">Excalibur calcium-binding domain-containing protein</fullName>
    </submittedName>
</protein>
<organism evidence="3 4">
    <name type="scientific">Bisgaardia hudsonensis</name>
    <dbReference type="NCBI Taxonomy" id="109472"/>
    <lineage>
        <taxon>Bacteria</taxon>
        <taxon>Pseudomonadati</taxon>
        <taxon>Pseudomonadota</taxon>
        <taxon>Gammaproteobacteria</taxon>
        <taxon>Pasteurellales</taxon>
        <taxon>Pasteurellaceae</taxon>
        <taxon>Bisgaardia</taxon>
    </lineage>
</organism>
<comment type="caution">
    <text evidence="3">The sequence shown here is derived from an EMBL/GenBank/DDBJ whole genome shotgun (WGS) entry which is preliminary data.</text>
</comment>
<evidence type="ECO:0000259" key="2">
    <source>
        <dbReference type="SMART" id="SM00894"/>
    </source>
</evidence>
<sequence>MNQYLSVFVCILALTISSSIFAKRVKCKDFSNQAEAQFYMNKFGAYYLDRDKDGEACECLLGGSKYGSKLCKR</sequence>
<dbReference type="SMART" id="SM00894">
    <property type="entry name" value="Excalibur"/>
    <property type="match status" value="1"/>
</dbReference>
<keyword evidence="4" id="KW-1185">Reference proteome</keyword>
<evidence type="ECO:0000313" key="4">
    <source>
        <dbReference type="Proteomes" id="UP000294841"/>
    </source>
</evidence>
<feature type="chain" id="PRO_5020526942" evidence="1">
    <location>
        <begin position="23"/>
        <end position="73"/>
    </location>
</feature>
<accession>A0A4R2N168</accession>
<dbReference type="EMBL" id="SLXI01000002">
    <property type="protein sequence ID" value="TCP13279.1"/>
    <property type="molecule type" value="Genomic_DNA"/>
</dbReference>
<proteinExistence type="predicted"/>
<dbReference type="OrthoDB" id="5681216at2"/>
<keyword evidence="1" id="KW-0732">Signal</keyword>
<gene>
    <name evidence="3" type="ORF">EV697_102153</name>
</gene>
<dbReference type="AlphaFoldDB" id="A0A4R2N168"/>
<dbReference type="Pfam" id="PF05901">
    <property type="entry name" value="Excalibur"/>
    <property type="match status" value="1"/>
</dbReference>